<dbReference type="AlphaFoldDB" id="A0A9J6A509"/>
<keyword evidence="2" id="KW-1185">Reference proteome</keyword>
<reference evidence="1 2" key="1">
    <citation type="submission" date="2020-09" db="EMBL/GenBank/DDBJ databases">
        <title>De no assembly of potato wild relative species, Solanum commersonii.</title>
        <authorList>
            <person name="Cho K."/>
        </authorList>
    </citation>
    <scope>NUCLEOTIDE SEQUENCE [LARGE SCALE GENOMIC DNA]</scope>
    <source>
        <strain evidence="1">LZ3.2</strain>
        <tissue evidence="1">Leaf</tissue>
    </source>
</reference>
<dbReference type="Proteomes" id="UP000824120">
    <property type="component" value="Chromosome 2"/>
</dbReference>
<name>A0A9J6A509_SOLCO</name>
<evidence type="ECO:0000313" key="2">
    <source>
        <dbReference type="Proteomes" id="UP000824120"/>
    </source>
</evidence>
<accession>A0A9J6A509</accession>
<comment type="caution">
    <text evidence="1">The sequence shown here is derived from an EMBL/GenBank/DDBJ whole genome shotgun (WGS) entry which is preliminary data.</text>
</comment>
<protein>
    <submittedName>
        <fullName evidence="1">Uncharacterized protein</fullName>
    </submittedName>
</protein>
<organism evidence="1 2">
    <name type="scientific">Solanum commersonii</name>
    <name type="common">Commerson's wild potato</name>
    <name type="synonym">Commerson's nightshade</name>
    <dbReference type="NCBI Taxonomy" id="4109"/>
    <lineage>
        <taxon>Eukaryota</taxon>
        <taxon>Viridiplantae</taxon>
        <taxon>Streptophyta</taxon>
        <taxon>Embryophyta</taxon>
        <taxon>Tracheophyta</taxon>
        <taxon>Spermatophyta</taxon>
        <taxon>Magnoliopsida</taxon>
        <taxon>eudicotyledons</taxon>
        <taxon>Gunneridae</taxon>
        <taxon>Pentapetalae</taxon>
        <taxon>asterids</taxon>
        <taxon>lamiids</taxon>
        <taxon>Solanales</taxon>
        <taxon>Solanaceae</taxon>
        <taxon>Solanoideae</taxon>
        <taxon>Solaneae</taxon>
        <taxon>Solanum</taxon>
    </lineage>
</organism>
<sequence>MGLEIAFCSNVQCPKGKGQVGDEIEQSARRRLCFWLAQERGCKTKTTNLIADGIGSTWVQLKRVNPSPSPTHSATDSEWVLVEVVLNAVNRCSRETDLIQEYEVKHGYYLARRNKAAKKNEEMKA</sequence>
<evidence type="ECO:0000313" key="1">
    <source>
        <dbReference type="EMBL" id="KAG5619710.1"/>
    </source>
</evidence>
<dbReference type="EMBL" id="JACXVP010000002">
    <property type="protein sequence ID" value="KAG5619710.1"/>
    <property type="molecule type" value="Genomic_DNA"/>
</dbReference>
<proteinExistence type="predicted"/>
<gene>
    <name evidence="1" type="ORF">H5410_004928</name>
</gene>